<name>A0AAV4PWE4_9ARAC</name>
<protein>
    <submittedName>
        <fullName evidence="1">Down syndrome cell adhesion molecule</fullName>
    </submittedName>
</protein>
<dbReference type="AlphaFoldDB" id="A0AAV4PWE4"/>
<keyword evidence="2" id="KW-1185">Reference proteome</keyword>
<dbReference type="EMBL" id="BPLQ01003622">
    <property type="protein sequence ID" value="GIY01898.1"/>
    <property type="molecule type" value="Genomic_DNA"/>
</dbReference>
<comment type="caution">
    <text evidence="1">The sequence shown here is derived from an EMBL/GenBank/DDBJ whole genome shotgun (WGS) entry which is preliminary data.</text>
</comment>
<sequence>MQLPLLDTSKSHHLQSITEEGIPCDMEDFVIHEKLAMGNMWTPNHRSNLFDTFHILNSAFRWRANEIITHEGSYSPLHVHAQTFVTEGPELSDAECDRDLRHMSESGMKVRNILQGNTRNVCLAK</sequence>
<dbReference type="Proteomes" id="UP001054837">
    <property type="component" value="Unassembled WGS sequence"/>
</dbReference>
<organism evidence="1 2">
    <name type="scientific">Caerostris darwini</name>
    <dbReference type="NCBI Taxonomy" id="1538125"/>
    <lineage>
        <taxon>Eukaryota</taxon>
        <taxon>Metazoa</taxon>
        <taxon>Ecdysozoa</taxon>
        <taxon>Arthropoda</taxon>
        <taxon>Chelicerata</taxon>
        <taxon>Arachnida</taxon>
        <taxon>Araneae</taxon>
        <taxon>Araneomorphae</taxon>
        <taxon>Entelegynae</taxon>
        <taxon>Araneoidea</taxon>
        <taxon>Araneidae</taxon>
        <taxon>Caerostris</taxon>
    </lineage>
</organism>
<evidence type="ECO:0000313" key="2">
    <source>
        <dbReference type="Proteomes" id="UP001054837"/>
    </source>
</evidence>
<reference evidence="1 2" key="1">
    <citation type="submission" date="2021-06" db="EMBL/GenBank/DDBJ databases">
        <title>Caerostris darwini draft genome.</title>
        <authorList>
            <person name="Kono N."/>
            <person name="Arakawa K."/>
        </authorList>
    </citation>
    <scope>NUCLEOTIDE SEQUENCE [LARGE SCALE GENOMIC DNA]</scope>
</reference>
<gene>
    <name evidence="1" type="primary">DSCAM_0</name>
    <name evidence="1" type="ORF">CDAR_309561</name>
</gene>
<accession>A0AAV4PWE4</accession>
<evidence type="ECO:0000313" key="1">
    <source>
        <dbReference type="EMBL" id="GIY01898.1"/>
    </source>
</evidence>
<proteinExistence type="predicted"/>